<protein>
    <submittedName>
        <fullName evidence="1">Uncharacterized protein</fullName>
    </submittedName>
</protein>
<reference evidence="1" key="2">
    <citation type="submission" date="2023-05" db="EMBL/GenBank/DDBJ databases">
        <authorList>
            <consortium name="Lawrence Berkeley National Laboratory"/>
            <person name="Steindorff A."/>
            <person name="Hensen N."/>
            <person name="Bonometti L."/>
            <person name="Westerberg I."/>
            <person name="Brannstrom I.O."/>
            <person name="Guillou S."/>
            <person name="Cros-Aarteil S."/>
            <person name="Calhoun S."/>
            <person name="Haridas S."/>
            <person name="Kuo A."/>
            <person name="Mondo S."/>
            <person name="Pangilinan J."/>
            <person name="Riley R."/>
            <person name="Labutti K."/>
            <person name="Andreopoulos B."/>
            <person name="Lipzen A."/>
            <person name="Chen C."/>
            <person name="Yanf M."/>
            <person name="Daum C."/>
            <person name="Ng V."/>
            <person name="Clum A."/>
            <person name="Ohm R."/>
            <person name="Martin F."/>
            <person name="Silar P."/>
            <person name="Natvig D."/>
            <person name="Lalanne C."/>
            <person name="Gautier V."/>
            <person name="Ament-Velasquez S.L."/>
            <person name="Kruys A."/>
            <person name="Hutchinson M.I."/>
            <person name="Powell A.J."/>
            <person name="Barry K."/>
            <person name="Miller A.N."/>
            <person name="Grigoriev I.V."/>
            <person name="Debuchy R."/>
            <person name="Gladieux P."/>
            <person name="Thoren M.H."/>
            <person name="Johannesson H."/>
        </authorList>
    </citation>
    <scope>NUCLEOTIDE SEQUENCE</scope>
    <source>
        <strain evidence="1">PSN243</strain>
    </source>
</reference>
<reference evidence="1" key="1">
    <citation type="journal article" date="2023" name="Mol. Phylogenet. Evol.">
        <title>Genome-scale phylogeny and comparative genomics of the fungal order Sordariales.</title>
        <authorList>
            <person name="Hensen N."/>
            <person name="Bonometti L."/>
            <person name="Westerberg I."/>
            <person name="Brannstrom I.O."/>
            <person name="Guillou S."/>
            <person name="Cros-Aarteil S."/>
            <person name="Calhoun S."/>
            <person name="Haridas S."/>
            <person name="Kuo A."/>
            <person name="Mondo S."/>
            <person name="Pangilinan J."/>
            <person name="Riley R."/>
            <person name="LaButti K."/>
            <person name="Andreopoulos B."/>
            <person name="Lipzen A."/>
            <person name="Chen C."/>
            <person name="Yan M."/>
            <person name="Daum C."/>
            <person name="Ng V."/>
            <person name="Clum A."/>
            <person name="Steindorff A."/>
            <person name="Ohm R.A."/>
            <person name="Martin F."/>
            <person name="Silar P."/>
            <person name="Natvig D.O."/>
            <person name="Lalanne C."/>
            <person name="Gautier V."/>
            <person name="Ament-Velasquez S.L."/>
            <person name="Kruys A."/>
            <person name="Hutchinson M.I."/>
            <person name="Powell A.J."/>
            <person name="Barry K."/>
            <person name="Miller A.N."/>
            <person name="Grigoriev I.V."/>
            <person name="Debuchy R."/>
            <person name="Gladieux P."/>
            <person name="Hiltunen Thoren M."/>
            <person name="Johannesson H."/>
        </authorList>
    </citation>
    <scope>NUCLEOTIDE SEQUENCE</scope>
    <source>
        <strain evidence="1">PSN243</strain>
    </source>
</reference>
<keyword evidence="2" id="KW-1185">Reference proteome</keyword>
<proteinExistence type="predicted"/>
<evidence type="ECO:0000313" key="1">
    <source>
        <dbReference type="EMBL" id="KAK4451241.1"/>
    </source>
</evidence>
<dbReference type="AlphaFoldDB" id="A0AAV9GS87"/>
<sequence>MEGPDPLNSNSSLRVSFDATRKYLFPESRWRCADVAGTYSTEFRSKPAYPTRDEAIGLPLYCVSRICTLDTPFRIEGMLLAPASYLRPKKYTAPEGISNPACLRTSQGIEYWNSPFVITRFLWQATTITEIMYLGQGTGFPRSTRPHNRTLVVALRNSATNLESSCSFSDVALDGETDRWWPCFREAQDPHRRPLQRSVETWIQFSANAGLLRVNQTWYCNSENGEVPYKITGTATLPKTRGTGSAQGLLCGNGTNTFYGLACPQQFFITGDRCDYVYTAQWCTLGDREGYLNYPGIPLNMPIQSIETVRLPVGELTEPEPNPSVWSCTVASLGRGPVKWALQTSGWADLFSLTDWFGWIGHLTPEMNTGFTFDLNSSVFVGFPGTAYSKDGVIRGVGRVSEEDGPFLTPGMRSFDPSRVYTNTPLTDYWAPGWKFYQALGWEVRFDVSTGYMELKHSWYCDDKNVDTPIFPGVRTGDIQREGVMCRLTGGKKELVVVPTVTSFVSSKRIPDQIRQY</sequence>
<organism evidence="1 2">
    <name type="scientific">Podospora aff. communis PSN243</name>
    <dbReference type="NCBI Taxonomy" id="3040156"/>
    <lineage>
        <taxon>Eukaryota</taxon>
        <taxon>Fungi</taxon>
        <taxon>Dikarya</taxon>
        <taxon>Ascomycota</taxon>
        <taxon>Pezizomycotina</taxon>
        <taxon>Sordariomycetes</taxon>
        <taxon>Sordariomycetidae</taxon>
        <taxon>Sordariales</taxon>
        <taxon>Podosporaceae</taxon>
        <taxon>Podospora</taxon>
    </lineage>
</organism>
<dbReference type="Proteomes" id="UP001321760">
    <property type="component" value="Unassembled WGS sequence"/>
</dbReference>
<name>A0AAV9GS87_9PEZI</name>
<evidence type="ECO:0000313" key="2">
    <source>
        <dbReference type="Proteomes" id="UP001321760"/>
    </source>
</evidence>
<accession>A0AAV9GS87</accession>
<gene>
    <name evidence="1" type="ORF">QBC34DRAFT_295718</name>
</gene>
<dbReference type="EMBL" id="MU865929">
    <property type="protein sequence ID" value="KAK4451241.1"/>
    <property type="molecule type" value="Genomic_DNA"/>
</dbReference>
<comment type="caution">
    <text evidence="1">The sequence shown here is derived from an EMBL/GenBank/DDBJ whole genome shotgun (WGS) entry which is preliminary data.</text>
</comment>